<dbReference type="OrthoDB" id="25818at2759"/>
<comment type="pathway">
    <text evidence="1">Amino-acid biosynthesis; L-cysteine biosynthesis; L-cysteine from L-serine: step 1/2.</text>
</comment>
<dbReference type="PANTHER" id="PTHR42811">
    <property type="entry name" value="SERINE ACETYLTRANSFERASE"/>
    <property type="match status" value="1"/>
</dbReference>
<protein>
    <recommendedName>
        <fullName evidence="3">serine O-acetyltransferase</fullName>
        <ecNumber evidence="3">2.3.1.30</ecNumber>
    </recommendedName>
</protein>
<dbReference type="GO" id="GO:0005737">
    <property type="term" value="C:cytoplasm"/>
    <property type="evidence" value="ECO:0007669"/>
    <property type="project" value="InterPro"/>
</dbReference>
<gene>
    <name evidence="8" type="ORF">RF55_15910</name>
</gene>
<proteinExistence type="inferred from homology"/>
<comment type="caution">
    <text evidence="8">The sequence shown here is derived from an EMBL/GenBank/DDBJ whole genome shotgun (WGS) entry which is preliminary data.</text>
</comment>
<keyword evidence="6" id="KW-0012">Acyltransferase</keyword>
<evidence type="ECO:0000259" key="7">
    <source>
        <dbReference type="SMART" id="SM00971"/>
    </source>
</evidence>
<dbReference type="InterPro" id="IPR018357">
    <property type="entry name" value="Hexapep_transf_CS"/>
</dbReference>
<feature type="domain" description="Serine acetyltransferase N-terminal" evidence="7">
    <location>
        <begin position="2"/>
        <end position="99"/>
    </location>
</feature>
<evidence type="ECO:0000313" key="9">
    <source>
        <dbReference type="Proteomes" id="UP000036403"/>
    </source>
</evidence>
<dbReference type="InterPro" id="IPR045304">
    <property type="entry name" value="LbH_SAT"/>
</dbReference>
<dbReference type="FunFam" id="2.160.10.10:FF:000002">
    <property type="entry name" value="Serine acetyltransferase"/>
    <property type="match status" value="1"/>
</dbReference>
<evidence type="ECO:0000256" key="6">
    <source>
        <dbReference type="ARBA" id="ARBA00023315"/>
    </source>
</evidence>
<evidence type="ECO:0000256" key="1">
    <source>
        <dbReference type="ARBA" id="ARBA00004876"/>
    </source>
</evidence>
<evidence type="ECO:0000256" key="4">
    <source>
        <dbReference type="ARBA" id="ARBA00022605"/>
    </source>
</evidence>
<dbReference type="InterPro" id="IPR010493">
    <property type="entry name" value="Ser_AcTrfase_N"/>
</dbReference>
<dbReference type="STRING" id="67767.A0A0J7K5F3"/>
<evidence type="ECO:0000256" key="3">
    <source>
        <dbReference type="ARBA" id="ARBA00013266"/>
    </source>
</evidence>
<accession>A0A0J7K5F3</accession>
<dbReference type="Gene3D" id="1.10.3130.10">
    <property type="entry name" value="serine acetyltransferase, domain 1"/>
    <property type="match status" value="1"/>
</dbReference>
<keyword evidence="4" id="KW-0028">Amino-acid biosynthesis</keyword>
<name>A0A0J7K5F3_LASNI</name>
<dbReference type="InterPro" id="IPR042122">
    <property type="entry name" value="Ser_AcTrfase_N_sf"/>
</dbReference>
<evidence type="ECO:0000256" key="5">
    <source>
        <dbReference type="ARBA" id="ARBA00022679"/>
    </source>
</evidence>
<dbReference type="InterPro" id="IPR011004">
    <property type="entry name" value="Trimer_LpxA-like_sf"/>
</dbReference>
<keyword evidence="5 8" id="KW-0808">Transferase</keyword>
<dbReference type="CDD" id="cd03354">
    <property type="entry name" value="LbH_SAT"/>
    <property type="match status" value="1"/>
</dbReference>
<keyword evidence="9" id="KW-1185">Reference proteome</keyword>
<dbReference type="EMBL" id="LBMM01013739">
    <property type="protein sequence ID" value="KMQ85499.1"/>
    <property type="molecule type" value="Genomic_DNA"/>
</dbReference>
<dbReference type="SMART" id="SM00971">
    <property type="entry name" value="SATase_N"/>
    <property type="match status" value="1"/>
</dbReference>
<dbReference type="PaxDb" id="67767-A0A0J7K5F3"/>
<dbReference type="UniPathway" id="UPA00136">
    <property type="reaction ID" value="UER00199"/>
</dbReference>
<reference evidence="8 9" key="1">
    <citation type="submission" date="2015-04" db="EMBL/GenBank/DDBJ databases">
        <title>Lasius niger genome sequencing.</title>
        <authorList>
            <person name="Konorov E.A."/>
            <person name="Nikitin M.A."/>
            <person name="Kirill M.V."/>
            <person name="Chang P."/>
        </authorList>
    </citation>
    <scope>NUCLEOTIDE SEQUENCE [LARGE SCALE GENOMIC DNA]</scope>
    <source>
        <tissue evidence="8">Whole</tissue>
    </source>
</reference>
<dbReference type="Pfam" id="PF06426">
    <property type="entry name" value="SATase_N"/>
    <property type="match status" value="1"/>
</dbReference>
<dbReference type="Proteomes" id="UP000036403">
    <property type="component" value="Unassembled WGS sequence"/>
</dbReference>
<dbReference type="Gene3D" id="2.160.10.10">
    <property type="entry name" value="Hexapeptide repeat proteins"/>
    <property type="match status" value="1"/>
</dbReference>
<dbReference type="PROSITE" id="PS00101">
    <property type="entry name" value="HEXAPEP_TRANSFERASES"/>
    <property type="match status" value="1"/>
</dbReference>
<dbReference type="NCBIfam" id="NF041874">
    <property type="entry name" value="EPS_EpsC"/>
    <property type="match status" value="1"/>
</dbReference>
<evidence type="ECO:0000313" key="8">
    <source>
        <dbReference type="EMBL" id="KMQ85499.1"/>
    </source>
</evidence>
<sequence length="243" mass="26433">MQTQSCACSDPLIKKLFSVSLCHLPDFPSALASLLTEKLADRVVPAEDMRPLIENILKENPELSYIAAIDLMAVQERDPACPDLPTAFLFFKGWQALQAYRIAHQLWVQKRTPLAYQFQSRMNECFSIDIHPAARLGKAITIDHGTGVVIGETAIIEDNVSLFQNITIGGTGRELGERHPILKEGAMVGSGAILLGRITIGRHAKIGAASVVLNNIPDYATAVGNPARVIRLSPPQNAEGETK</sequence>
<comment type="similarity">
    <text evidence="2">Belongs to the transferase hexapeptide repeat family.</text>
</comment>
<dbReference type="InterPro" id="IPR053376">
    <property type="entry name" value="Serine_acetyltransferase"/>
</dbReference>
<dbReference type="GO" id="GO:0006535">
    <property type="term" value="P:cysteine biosynthetic process from serine"/>
    <property type="evidence" value="ECO:0007669"/>
    <property type="project" value="InterPro"/>
</dbReference>
<dbReference type="GO" id="GO:0009001">
    <property type="term" value="F:serine O-acetyltransferase activity"/>
    <property type="evidence" value="ECO:0007669"/>
    <property type="project" value="UniProtKB-EC"/>
</dbReference>
<evidence type="ECO:0000256" key="2">
    <source>
        <dbReference type="ARBA" id="ARBA00007274"/>
    </source>
</evidence>
<organism evidence="8 9">
    <name type="scientific">Lasius niger</name>
    <name type="common">Black garden ant</name>
    <dbReference type="NCBI Taxonomy" id="67767"/>
    <lineage>
        <taxon>Eukaryota</taxon>
        <taxon>Metazoa</taxon>
        <taxon>Ecdysozoa</taxon>
        <taxon>Arthropoda</taxon>
        <taxon>Hexapoda</taxon>
        <taxon>Insecta</taxon>
        <taxon>Pterygota</taxon>
        <taxon>Neoptera</taxon>
        <taxon>Endopterygota</taxon>
        <taxon>Hymenoptera</taxon>
        <taxon>Apocrita</taxon>
        <taxon>Aculeata</taxon>
        <taxon>Formicoidea</taxon>
        <taxon>Formicidae</taxon>
        <taxon>Formicinae</taxon>
        <taxon>Lasius</taxon>
        <taxon>Lasius</taxon>
    </lineage>
</organism>
<dbReference type="EC" id="2.3.1.30" evidence="3"/>
<dbReference type="AlphaFoldDB" id="A0A0J7K5F3"/>
<dbReference type="SUPFAM" id="SSF51161">
    <property type="entry name" value="Trimeric LpxA-like enzymes"/>
    <property type="match status" value="1"/>
</dbReference>